<gene>
    <name evidence="13" type="ORF">AFUS01_LOCUS6568</name>
</gene>
<evidence type="ECO:0000256" key="11">
    <source>
        <dbReference type="SAM" id="MobiDB-lite"/>
    </source>
</evidence>
<keyword evidence="6" id="KW-0805">Transcription regulation</keyword>
<dbReference type="InterPro" id="IPR050752">
    <property type="entry name" value="C2H2-ZF_domain"/>
</dbReference>
<accession>A0A8J2NPE1</accession>
<feature type="domain" description="C2H2-type" evidence="12">
    <location>
        <begin position="174"/>
        <end position="201"/>
    </location>
</feature>
<evidence type="ECO:0000259" key="12">
    <source>
        <dbReference type="PROSITE" id="PS50157"/>
    </source>
</evidence>
<dbReference type="Proteomes" id="UP000708208">
    <property type="component" value="Unassembled WGS sequence"/>
</dbReference>
<dbReference type="GO" id="GO:0000978">
    <property type="term" value="F:RNA polymerase II cis-regulatory region sequence-specific DNA binding"/>
    <property type="evidence" value="ECO:0007669"/>
    <property type="project" value="TreeGrafter"/>
</dbReference>
<dbReference type="AlphaFoldDB" id="A0A8J2NPE1"/>
<dbReference type="InterPro" id="IPR013087">
    <property type="entry name" value="Znf_C2H2_type"/>
</dbReference>
<dbReference type="EMBL" id="CAJVCH010043254">
    <property type="protein sequence ID" value="CAG7717093.1"/>
    <property type="molecule type" value="Genomic_DNA"/>
</dbReference>
<organism evidence="13 14">
    <name type="scientific">Allacma fusca</name>
    <dbReference type="NCBI Taxonomy" id="39272"/>
    <lineage>
        <taxon>Eukaryota</taxon>
        <taxon>Metazoa</taxon>
        <taxon>Ecdysozoa</taxon>
        <taxon>Arthropoda</taxon>
        <taxon>Hexapoda</taxon>
        <taxon>Collembola</taxon>
        <taxon>Symphypleona</taxon>
        <taxon>Sminthuridae</taxon>
        <taxon>Allacma</taxon>
    </lineage>
</organism>
<dbReference type="GO" id="GO:0000981">
    <property type="term" value="F:DNA-binding transcription factor activity, RNA polymerase II-specific"/>
    <property type="evidence" value="ECO:0007669"/>
    <property type="project" value="TreeGrafter"/>
</dbReference>
<evidence type="ECO:0000256" key="3">
    <source>
        <dbReference type="ARBA" id="ARBA00022737"/>
    </source>
</evidence>
<keyword evidence="14" id="KW-1185">Reference proteome</keyword>
<evidence type="ECO:0000256" key="8">
    <source>
        <dbReference type="ARBA" id="ARBA00023163"/>
    </source>
</evidence>
<feature type="region of interest" description="Disordered" evidence="11">
    <location>
        <begin position="114"/>
        <end position="134"/>
    </location>
</feature>
<evidence type="ECO:0000256" key="1">
    <source>
        <dbReference type="ARBA" id="ARBA00004123"/>
    </source>
</evidence>
<sequence>MKLCSVMTIVLITISDEHVLLKQKVTLLEATVAGQRDEISKLGHILDDKNSFVAAQSGELQQLKDMLETLTTSLELSGKQNEELRVEVQNKNAIIASCTTSATTSAKKKRVLKRPNLKIDDSGNPSTPLKSQSDVIPAAATNEEPKIHTCSKCNKQFLERKYLNRHIKSHDPSIACSTCGKRLAHNAALKQHQRSHDPSGEFQLKLLTFSNTALASEQENSTREADELAAKQSISKSPDPD</sequence>
<dbReference type="OrthoDB" id="10004641at2759"/>
<evidence type="ECO:0000256" key="5">
    <source>
        <dbReference type="ARBA" id="ARBA00022833"/>
    </source>
</evidence>
<dbReference type="SMART" id="SM00355">
    <property type="entry name" value="ZnF_C2H2"/>
    <property type="match status" value="2"/>
</dbReference>
<feature type="domain" description="C2H2-type" evidence="12">
    <location>
        <begin position="148"/>
        <end position="170"/>
    </location>
</feature>
<evidence type="ECO:0000313" key="13">
    <source>
        <dbReference type="EMBL" id="CAG7717093.1"/>
    </source>
</evidence>
<feature type="compositionally biased region" description="Basic and acidic residues" evidence="11">
    <location>
        <begin position="220"/>
        <end position="229"/>
    </location>
</feature>
<keyword evidence="3" id="KW-0677">Repeat</keyword>
<reference evidence="13" key="1">
    <citation type="submission" date="2021-06" db="EMBL/GenBank/DDBJ databases">
        <authorList>
            <person name="Hodson N. C."/>
            <person name="Mongue J. A."/>
            <person name="Jaron S. K."/>
        </authorList>
    </citation>
    <scope>NUCLEOTIDE SEQUENCE</scope>
</reference>
<dbReference type="PANTHER" id="PTHR24384:SF189">
    <property type="entry name" value="C2H2-TYPE DOMAIN-CONTAINING PROTEIN-RELATED"/>
    <property type="match status" value="1"/>
</dbReference>
<feature type="compositionally biased region" description="Polar residues" evidence="11">
    <location>
        <begin position="123"/>
        <end position="134"/>
    </location>
</feature>
<dbReference type="GO" id="GO:0005634">
    <property type="term" value="C:nucleus"/>
    <property type="evidence" value="ECO:0007669"/>
    <property type="project" value="UniProtKB-SubCell"/>
</dbReference>
<evidence type="ECO:0000256" key="4">
    <source>
        <dbReference type="ARBA" id="ARBA00022771"/>
    </source>
</evidence>
<keyword evidence="5" id="KW-0862">Zinc</keyword>
<dbReference type="GO" id="GO:0008270">
    <property type="term" value="F:zinc ion binding"/>
    <property type="evidence" value="ECO:0007669"/>
    <property type="project" value="UniProtKB-KW"/>
</dbReference>
<dbReference type="PROSITE" id="PS50157">
    <property type="entry name" value="ZINC_FINGER_C2H2_2"/>
    <property type="match status" value="2"/>
</dbReference>
<evidence type="ECO:0000256" key="9">
    <source>
        <dbReference type="ARBA" id="ARBA00023242"/>
    </source>
</evidence>
<dbReference type="PANTHER" id="PTHR24384">
    <property type="entry name" value="FINGER PUTATIVE TRANSCRIPTION FACTOR FAMILY-RELATED"/>
    <property type="match status" value="1"/>
</dbReference>
<comment type="subcellular location">
    <subcellularLocation>
        <location evidence="1">Nucleus</location>
    </subcellularLocation>
</comment>
<evidence type="ECO:0000313" key="14">
    <source>
        <dbReference type="Proteomes" id="UP000708208"/>
    </source>
</evidence>
<keyword evidence="2" id="KW-0479">Metal-binding</keyword>
<keyword evidence="9" id="KW-0539">Nucleus</keyword>
<feature type="compositionally biased region" description="Polar residues" evidence="11">
    <location>
        <begin position="232"/>
        <end position="241"/>
    </location>
</feature>
<evidence type="ECO:0000256" key="7">
    <source>
        <dbReference type="ARBA" id="ARBA00023125"/>
    </source>
</evidence>
<comment type="caution">
    <text evidence="13">The sequence shown here is derived from an EMBL/GenBank/DDBJ whole genome shotgun (WGS) entry which is preliminary data.</text>
</comment>
<evidence type="ECO:0000256" key="10">
    <source>
        <dbReference type="PROSITE-ProRule" id="PRU00042"/>
    </source>
</evidence>
<name>A0A8J2NPE1_9HEXA</name>
<evidence type="ECO:0000256" key="2">
    <source>
        <dbReference type="ARBA" id="ARBA00022723"/>
    </source>
</evidence>
<evidence type="ECO:0000256" key="6">
    <source>
        <dbReference type="ARBA" id="ARBA00023015"/>
    </source>
</evidence>
<keyword evidence="4 10" id="KW-0863">Zinc-finger</keyword>
<feature type="region of interest" description="Disordered" evidence="11">
    <location>
        <begin position="215"/>
        <end position="241"/>
    </location>
</feature>
<keyword evidence="8" id="KW-0804">Transcription</keyword>
<protein>
    <recommendedName>
        <fullName evidence="12">C2H2-type domain-containing protein</fullName>
    </recommendedName>
</protein>
<proteinExistence type="predicted"/>
<dbReference type="PROSITE" id="PS00028">
    <property type="entry name" value="ZINC_FINGER_C2H2_1"/>
    <property type="match status" value="1"/>
</dbReference>
<dbReference type="Pfam" id="PF00096">
    <property type="entry name" value="zf-C2H2"/>
    <property type="match status" value="1"/>
</dbReference>
<keyword evidence="7" id="KW-0238">DNA-binding</keyword>